<evidence type="ECO:0000256" key="1">
    <source>
        <dbReference type="SAM" id="SignalP"/>
    </source>
</evidence>
<dbReference type="AlphaFoldDB" id="A0A0D1DWK2"/>
<sequence length="160" mass="18410">MKTVTIAFLALASLALILGSQASAAPPQHLTQKDRQRLAPRAVSDRVPVLQGHPVPHWWPTYFPYRNHVFTPFLVGDHIDESRLADFRQQVQLFESIRGNALRHNDLTAEERQILSTPFNSWVENSAHRHPTNVVRAKFAEDATKLQEMHRVFARFMPHF</sequence>
<keyword evidence="3" id="KW-1185">Reference proteome</keyword>
<evidence type="ECO:0000313" key="3">
    <source>
        <dbReference type="Proteomes" id="UP000000561"/>
    </source>
</evidence>
<dbReference type="GeneID" id="23564327"/>
<protein>
    <submittedName>
        <fullName evidence="2">Uncharacterized protein</fullName>
    </submittedName>
</protein>
<dbReference type="RefSeq" id="XP_011390480.1">
    <property type="nucleotide sequence ID" value="XM_011392178.1"/>
</dbReference>
<dbReference type="KEGG" id="uma:UMAG_04035"/>
<name>A0A0D1DWK2_MYCMD</name>
<keyword evidence="1" id="KW-0732">Signal</keyword>
<dbReference type="EMBL" id="CM003150">
    <property type="protein sequence ID" value="KIS67991.1"/>
    <property type="molecule type" value="Genomic_DNA"/>
</dbReference>
<organism evidence="2 3">
    <name type="scientific">Mycosarcoma maydis</name>
    <name type="common">Corn smut fungus</name>
    <name type="synonym">Ustilago maydis</name>
    <dbReference type="NCBI Taxonomy" id="5270"/>
    <lineage>
        <taxon>Eukaryota</taxon>
        <taxon>Fungi</taxon>
        <taxon>Dikarya</taxon>
        <taxon>Basidiomycota</taxon>
        <taxon>Ustilaginomycotina</taxon>
        <taxon>Ustilaginomycetes</taxon>
        <taxon>Ustilaginales</taxon>
        <taxon>Ustilaginaceae</taxon>
        <taxon>Mycosarcoma</taxon>
    </lineage>
</organism>
<dbReference type="VEuPathDB" id="FungiDB:UMAG_04035"/>
<feature type="chain" id="PRO_5002229431" evidence="1">
    <location>
        <begin position="25"/>
        <end position="160"/>
    </location>
</feature>
<gene>
    <name evidence="2" type="ORF">UMAG_04035</name>
</gene>
<proteinExistence type="predicted"/>
<feature type="signal peptide" evidence="1">
    <location>
        <begin position="1"/>
        <end position="24"/>
    </location>
</feature>
<dbReference type="Proteomes" id="UP000000561">
    <property type="component" value="Chromosome 11"/>
</dbReference>
<dbReference type="InParanoid" id="A0A0D1DWK2"/>
<evidence type="ECO:0000313" key="2">
    <source>
        <dbReference type="EMBL" id="KIS67991.1"/>
    </source>
</evidence>
<accession>A0A0D1DWK2</accession>
<reference evidence="2 3" key="1">
    <citation type="journal article" date="2006" name="Nature">
        <title>Insights from the genome of the biotrophic fungal plant pathogen Ustilago maydis.</title>
        <authorList>
            <person name="Kamper J."/>
            <person name="Kahmann R."/>
            <person name="Bolker M."/>
            <person name="Ma L.J."/>
            <person name="Brefort T."/>
            <person name="Saville B.J."/>
            <person name="Banuett F."/>
            <person name="Kronstad J.W."/>
            <person name="Gold S.E."/>
            <person name="Muller O."/>
            <person name="Perlin M.H."/>
            <person name="Wosten H.A."/>
            <person name="de Vries R."/>
            <person name="Ruiz-Herrera J."/>
            <person name="Reynaga-Pena C.G."/>
            <person name="Snetselaar K."/>
            <person name="McCann M."/>
            <person name="Perez-Martin J."/>
            <person name="Feldbrugge M."/>
            <person name="Basse C.W."/>
            <person name="Steinberg G."/>
            <person name="Ibeas J.I."/>
            <person name="Holloman W."/>
            <person name="Guzman P."/>
            <person name="Farman M."/>
            <person name="Stajich J.E."/>
            <person name="Sentandreu R."/>
            <person name="Gonzalez-Prieto J.M."/>
            <person name="Kennell J.C."/>
            <person name="Molina L."/>
            <person name="Schirawski J."/>
            <person name="Mendoza-Mendoza A."/>
            <person name="Greilinger D."/>
            <person name="Munch K."/>
            <person name="Rossel N."/>
            <person name="Scherer M."/>
            <person name="Vranes M."/>
            <person name="Ladendorf O."/>
            <person name="Vincon V."/>
            <person name="Fuchs U."/>
            <person name="Sandrock B."/>
            <person name="Meng S."/>
            <person name="Ho E.C."/>
            <person name="Cahill M.J."/>
            <person name="Boyce K.J."/>
            <person name="Klose J."/>
            <person name="Klosterman S.J."/>
            <person name="Deelstra H.J."/>
            <person name="Ortiz-Castellanos L."/>
            <person name="Li W."/>
            <person name="Sanchez-Alonso P."/>
            <person name="Schreier P.H."/>
            <person name="Hauser-Hahn I."/>
            <person name="Vaupel M."/>
            <person name="Koopmann E."/>
            <person name="Friedrich G."/>
            <person name="Voss H."/>
            <person name="Schluter T."/>
            <person name="Margolis J."/>
            <person name="Platt D."/>
            <person name="Swimmer C."/>
            <person name="Gnirke A."/>
            <person name="Chen F."/>
            <person name="Vysotskaia V."/>
            <person name="Mannhaupt G."/>
            <person name="Guldener U."/>
            <person name="Munsterkotter M."/>
            <person name="Haase D."/>
            <person name="Oesterheld M."/>
            <person name="Mewes H.W."/>
            <person name="Mauceli E.W."/>
            <person name="DeCaprio D."/>
            <person name="Wade C.M."/>
            <person name="Butler J."/>
            <person name="Young S."/>
            <person name="Jaffe D.B."/>
            <person name="Calvo S."/>
            <person name="Nusbaum C."/>
            <person name="Galagan J."/>
            <person name="Birren B.W."/>
        </authorList>
    </citation>
    <scope>NUCLEOTIDE SEQUENCE [LARGE SCALE GENOMIC DNA]</scope>
    <source>
        <strain evidence="3">DSM 14603 / FGSC 9021 / UM521</strain>
    </source>
</reference>